<dbReference type="CDD" id="cd14686">
    <property type="entry name" value="bZIP"/>
    <property type="match status" value="1"/>
</dbReference>
<evidence type="ECO:0000313" key="2">
    <source>
        <dbReference type="EMBL" id="OGE47363.1"/>
    </source>
</evidence>
<dbReference type="Proteomes" id="UP000177622">
    <property type="component" value="Unassembled WGS sequence"/>
</dbReference>
<organism evidence="2 3">
    <name type="scientific">Penicillium arizonense</name>
    <dbReference type="NCBI Taxonomy" id="1835702"/>
    <lineage>
        <taxon>Eukaryota</taxon>
        <taxon>Fungi</taxon>
        <taxon>Dikarya</taxon>
        <taxon>Ascomycota</taxon>
        <taxon>Pezizomycotina</taxon>
        <taxon>Eurotiomycetes</taxon>
        <taxon>Eurotiomycetidae</taxon>
        <taxon>Eurotiales</taxon>
        <taxon>Aspergillaceae</taxon>
        <taxon>Penicillium</taxon>
    </lineage>
</organism>
<dbReference type="AlphaFoldDB" id="A0A1F5L2A5"/>
<name>A0A1F5L2A5_PENAI</name>
<gene>
    <name evidence="2" type="ORF">PENARI_c047G03171</name>
</gene>
<dbReference type="EMBL" id="LXJU01000047">
    <property type="protein sequence ID" value="OGE47363.1"/>
    <property type="molecule type" value="Genomic_DNA"/>
</dbReference>
<feature type="region of interest" description="Disordered" evidence="1">
    <location>
        <begin position="1"/>
        <end position="24"/>
    </location>
</feature>
<comment type="caution">
    <text evidence="2">The sequence shown here is derived from an EMBL/GenBank/DDBJ whole genome shotgun (WGS) entry which is preliminary data.</text>
</comment>
<proteinExistence type="predicted"/>
<dbReference type="OrthoDB" id="4323916at2759"/>
<protein>
    <submittedName>
        <fullName evidence="2">Uncharacterized protein</fullName>
    </submittedName>
</protein>
<reference evidence="2 3" key="1">
    <citation type="journal article" date="2016" name="Sci. Rep.">
        <title>Penicillium arizonense, a new, genome sequenced fungal species, reveals a high chemical diversity in secreted metabolites.</title>
        <authorList>
            <person name="Grijseels S."/>
            <person name="Nielsen J.C."/>
            <person name="Randelovic M."/>
            <person name="Nielsen J."/>
            <person name="Nielsen K.F."/>
            <person name="Workman M."/>
            <person name="Frisvad J.C."/>
        </authorList>
    </citation>
    <scope>NUCLEOTIDE SEQUENCE [LARGE SCALE GENOMIC DNA]</scope>
    <source>
        <strain evidence="2 3">CBS 141311</strain>
    </source>
</reference>
<evidence type="ECO:0000313" key="3">
    <source>
        <dbReference type="Proteomes" id="UP000177622"/>
    </source>
</evidence>
<evidence type="ECO:0000256" key="1">
    <source>
        <dbReference type="SAM" id="MobiDB-lite"/>
    </source>
</evidence>
<dbReference type="RefSeq" id="XP_022482822.1">
    <property type="nucleotide sequence ID" value="XM_022637308.1"/>
</dbReference>
<keyword evidence="3" id="KW-1185">Reference proteome</keyword>
<accession>A0A1F5L2A5</accession>
<sequence length="179" mass="20248">MDSPDCEPNAKTRHSRNTVCPPFEHEDSFSIHSANELAEKLLWAEDILAQEPHPKPHNEPCEPLLVGLKGLEQAHPDAPQPSTQILELYSTLWESYSAKKAHTQTLERENKALRAINIHLSQEKEVLEHRYTNQEALLVYFEQAFESFRLGILGILKDWEGCSPGPVFEHDSAQAIGDS</sequence>
<dbReference type="GeneID" id="34582042"/>